<reference evidence="2 3" key="1">
    <citation type="submission" date="2013-10" db="EMBL/GenBank/DDBJ databases">
        <title>Salinisphaera halophila YIM 95161 Genome Sequencing.</title>
        <authorList>
            <person name="Lai Q."/>
            <person name="Li C."/>
            <person name="Shao Z."/>
        </authorList>
    </citation>
    <scope>NUCLEOTIDE SEQUENCE [LARGE SCALE GENOMIC DNA]</scope>
    <source>
        <strain evidence="2 3">YIM 95161</strain>
    </source>
</reference>
<feature type="domain" description="Glycosyltransferase 2-like" evidence="1">
    <location>
        <begin position="9"/>
        <end position="130"/>
    </location>
</feature>
<dbReference type="InterPro" id="IPR029044">
    <property type="entry name" value="Nucleotide-diphossugar_trans"/>
</dbReference>
<evidence type="ECO:0000313" key="3">
    <source>
        <dbReference type="Proteomes" id="UP000285123"/>
    </source>
</evidence>
<dbReference type="Gene3D" id="3.90.550.10">
    <property type="entry name" value="Spore Coat Polysaccharide Biosynthesis Protein SpsA, Chain A"/>
    <property type="match status" value="1"/>
</dbReference>
<comment type="caution">
    <text evidence="2">The sequence shown here is derived from an EMBL/GenBank/DDBJ whole genome shotgun (WGS) entry which is preliminary data.</text>
</comment>
<dbReference type="InterPro" id="IPR001173">
    <property type="entry name" value="Glyco_trans_2-like"/>
</dbReference>
<evidence type="ECO:0000313" key="2">
    <source>
        <dbReference type="EMBL" id="ROO33089.1"/>
    </source>
</evidence>
<dbReference type="PANTHER" id="PTHR43685:SF11">
    <property type="entry name" value="GLYCOSYLTRANSFERASE TAGX-RELATED"/>
    <property type="match status" value="1"/>
</dbReference>
<accession>A0A423Q395</accession>
<dbReference type="AlphaFoldDB" id="A0A423Q395"/>
<dbReference type="Proteomes" id="UP000285123">
    <property type="component" value="Unassembled WGS sequence"/>
</dbReference>
<dbReference type="RefSeq" id="WP_184947321.1">
    <property type="nucleotide sequence ID" value="NZ_AYKF01000063.1"/>
</dbReference>
<dbReference type="SUPFAM" id="SSF53448">
    <property type="entry name" value="Nucleotide-diphospho-sugar transferases"/>
    <property type="match status" value="1"/>
</dbReference>
<sequence>MPSEPTVAVLIATYNRADYLEQALTSLCNQTRLPDDILVVSDGATDNTAEIVHSFGDRVRLLAQANGGKASALNRGLEDIHCDYVLIFDDDDIALPEALEQHLSFLRAHPECDFTYSPKYVFSGEFSMRAIDSQPVPELPDIPSDEFFIRTMESMHTMLQGMLIPKACLTAVGPFDESLRRSQDHDMILRLAHQYRAGHLKQPTFALRIHAGERGAGADRHDESERALVWARYRRQIFSRLYDELTLGDYLPLQQAGRQLTPLLHRQATLQRGLIMASNNLYQEALNDFLMWNALRGSRPLTVRERELIARMTQIEDMTLPKPSTFFYRLGGGTGFDRAALTAMVRGLYWTAHREWHAGEMINVARIIQRLSLLIAGMPVGAVQRASTKRRNSR</sequence>
<dbReference type="PANTHER" id="PTHR43685">
    <property type="entry name" value="GLYCOSYLTRANSFERASE"/>
    <property type="match status" value="1"/>
</dbReference>
<organism evidence="2 3">
    <name type="scientific">Salinisphaera orenii YIM 95161</name>
    <dbReference type="NCBI Taxonomy" id="1051139"/>
    <lineage>
        <taxon>Bacteria</taxon>
        <taxon>Pseudomonadati</taxon>
        <taxon>Pseudomonadota</taxon>
        <taxon>Gammaproteobacteria</taxon>
        <taxon>Salinisphaerales</taxon>
        <taxon>Salinisphaeraceae</taxon>
        <taxon>Salinisphaera</taxon>
    </lineage>
</organism>
<dbReference type="Pfam" id="PF00535">
    <property type="entry name" value="Glycos_transf_2"/>
    <property type="match status" value="1"/>
</dbReference>
<dbReference type="CDD" id="cd00761">
    <property type="entry name" value="Glyco_tranf_GTA_type"/>
    <property type="match status" value="1"/>
</dbReference>
<gene>
    <name evidence="2" type="ORF">SAHL_04070</name>
</gene>
<name>A0A423Q395_9GAMM</name>
<dbReference type="EMBL" id="AYKF01000063">
    <property type="protein sequence ID" value="ROO33089.1"/>
    <property type="molecule type" value="Genomic_DNA"/>
</dbReference>
<protein>
    <recommendedName>
        <fullName evidence="1">Glycosyltransferase 2-like domain-containing protein</fullName>
    </recommendedName>
</protein>
<proteinExistence type="predicted"/>
<evidence type="ECO:0000259" key="1">
    <source>
        <dbReference type="Pfam" id="PF00535"/>
    </source>
</evidence>
<dbReference type="InterPro" id="IPR050834">
    <property type="entry name" value="Glycosyltransf_2"/>
</dbReference>